<sequence>MMATKPSSHHSFEQKGPLDISRFIARLCDLTHVMAVKNLHSRPLCGTDHYCRPDFHFEVENNSLQTFLPAG</sequence>
<dbReference type="AlphaFoldDB" id="S3JJZ6"/>
<dbReference type="STRING" id="566551.HMPREF0201_00214"/>
<organism evidence="1 2">
    <name type="scientific">Cedecea davisae DSM 4568</name>
    <dbReference type="NCBI Taxonomy" id="566551"/>
    <lineage>
        <taxon>Bacteria</taxon>
        <taxon>Pseudomonadati</taxon>
        <taxon>Pseudomonadota</taxon>
        <taxon>Gammaproteobacteria</taxon>
        <taxon>Enterobacterales</taxon>
        <taxon>Enterobacteriaceae</taxon>
        <taxon>Cedecea</taxon>
    </lineage>
</organism>
<dbReference type="Proteomes" id="UP000014585">
    <property type="component" value="Unassembled WGS sequence"/>
</dbReference>
<protein>
    <submittedName>
        <fullName evidence="1">Uncharacterized protein</fullName>
    </submittedName>
</protein>
<comment type="caution">
    <text evidence="1">The sequence shown here is derived from an EMBL/GenBank/DDBJ whole genome shotgun (WGS) entry which is preliminary data.</text>
</comment>
<name>S3JJZ6_9ENTR</name>
<evidence type="ECO:0000313" key="2">
    <source>
        <dbReference type="Proteomes" id="UP000014585"/>
    </source>
</evidence>
<accession>S3JJZ6</accession>
<gene>
    <name evidence="1" type="ORF">HMPREF0201_00214</name>
</gene>
<dbReference type="HOGENOM" id="CLU_2732626_0_0_6"/>
<reference evidence="1 2" key="1">
    <citation type="submission" date="2013-04" db="EMBL/GenBank/DDBJ databases">
        <authorList>
            <person name="Weinstock G."/>
            <person name="Sodergren E."/>
            <person name="Lobos E.A."/>
            <person name="Fulton L."/>
            <person name="Fulton R."/>
            <person name="Courtney L."/>
            <person name="Fronick C."/>
            <person name="O'Laughlin M."/>
            <person name="Godfrey J."/>
            <person name="Wilson R.M."/>
            <person name="Miner T."/>
            <person name="Farmer C."/>
            <person name="Delehaunty K."/>
            <person name="Cordes M."/>
            <person name="Minx P."/>
            <person name="Tomlinson C."/>
            <person name="Chen J."/>
            <person name="Wollam A."/>
            <person name="Pepin K.H."/>
            <person name="Palsikar V.B."/>
            <person name="Zhang X."/>
            <person name="Suruliraj S."/>
            <person name="Perna N.T."/>
            <person name="Plunkett G."/>
            <person name="Warren W."/>
            <person name="Mitreva M."/>
            <person name="Mardis E.R."/>
            <person name="Wilson R.K."/>
        </authorList>
    </citation>
    <scope>NUCLEOTIDE SEQUENCE [LARGE SCALE GENOMIC DNA]</scope>
    <source>
        <strain evidence="1 2">DSM 4568</strain>
    </source>
</reference>
<evidence type="ECO:0000313" key="1">
    <source>
        <dbReference type="EMBL" id="EPF20487.1"/>
    </source>
</evidence>
<dbReference type="EMBL" id="ATDT01000003">
    <property type="protein sequence ID" value="EPF20487.1"/>
    <property type="molecule type" value="Genomic_DNA"/>
</dbReference>
<proteinExistence type="predicted"/>